<organism evidence="3 4">
    <name type="scientific">Levilactobacillus bambusae</name>
    <dbReference type="NCBI Taxonomy" id="2024736"/>
    <lineage>
        <taxon>Bacteria</taxon>
        <taxon>Bacillati</taxon>
        <taxon>Bacillota</taxon>
        <taxon>Bacilli</taxon>
        <taxon>Lactobacillales</taxon>
        <taxon>Lactobacillaceae</taxon>
        <taxon>Levilactobacillus</taxon>
    </lineage>
</organism>
<keyword evidence="1" id="KW-0238">DNA-binding</keyword>
<dbReference type="PANTHER" id="PTHR33164:SF43">
    <property type="entry name" value="HTH-TYPE TRANSCRIPTIONAL REPRESSOR YETL"/>
    <property type="match status" value="1"/>
</dbReference>
<evidence type="ECO:0000313" key="3">
    <source>
        <dbReference type="EMBL" id="PWG00396.1"/>
    </source>
</evidence>
<protein>
    <submittedName>
        <fullName evidence="3">MarR family transcriptional regulator</fullName>
    </submittedName>
</protein>
<accession>A0A2V1N272</accession>
<dbReference type="Gene3D" id="1.10.10.10">
    <property type="entry name" value="Winged helix-like DNA-binding domain superfamily/Winged helix DNA-binding domain"/>
    <property type="match status" value="1"/>
</dbReference>
<dbReference type="CDD" id="cd00090">
    <property type="entry name" value="HTH_ARSR"/>
    <property type="match status" value="1"/>
</dbReference>
<reference evidence="3 4" key="1">
    <citation type="journal article" date="2018" name="Int. J. Syst. Evol. Microbiol.">
        <title>Lactobacillus bambusae sp. nov., isolated from a traditional fermented Ma-bamboo shoots of Taiwan.</title>
        <authorList>
            <person name="Wang L.-T."/>
        </authorList>
    </citation>
    <scope>NUCLEOTIDE SEQUENCE [LARGE SCALE GENOMIC DNA]</scope>
    <source>
        <strain evidence="3 4">BS-W1</strain>
    </source>
</reference>
<dbReference type="InterPro" id="IPR036388">
    <property type="entry name" value="WH-like_DNA-bd_sf"/>
</dbReference>
<dbReference type="PRINTS" id="PR00598">
    <property type="entry name" value="HTHMARR"/>
</dbReference>
<dbReference type="GO" id="GO:0003700">
    <property type="term" value="F:DNA-binding transcription factor activity"/>
    <property type="evidence" value="ECO:0007669"/>
    <property type="project" value="InterPro"/>
</dbReference>
<dbReference type="Proteomes" id="UP000245080">
    <property type="component" value="Unassembled WGS sequence"/>
</dbReference>
<evidence type="ECO:0000256" key="1">
    <source>
        <dbReference type="ARBA" id="ARBA00023125"/>
    </source>
</evidence>
<dbReference type="PANTHER" id="PTHR33164">
    <property type="entry name" value="TRANSCRIPTIONAL REGULATOR, MARR FAMILY"/>
    <property type="match status" value="1"/>
</dbReference>
<dbReference type="SUPFAM" id="SSF46785">
    <property type="entry name" value="Winged helix' DNA-binding domain"/>
    <property type="match status" value="1"/>
</dbReference>
<keyword evidence="4" id="KW-1185">Reference proteome</keyword>
<proteinExistence type="predicted"/>
<dbReference type="OrthoDB" id="3242809at2"/>
<dbReference type="AlphaFoldDB" id="A0A2V1N272"/>
<evidence type="ECO:0000259" key="2">
    <source>
        <dbReference type="PROSITE" id="PS50995"/>
    </source>
</evidence>
<comment type="caution">
    <text evidence="3">The sequence shown here is derived from an EMBL/GenBank/DDBJ whole genome shotgun (WGS) entry which is preliminary data.</text>
</comment>
<dbReference type="InterPro" id="IPR039422">
    <property type="entry name" value="MarR/SlyA-like"/>
</dbReference>
<dbReference type="RefSeq" id="WP_109250344.1">
    <property type="nucleotide sequence ID" value="NZ_QCXQ01000002.1"/>
</dbReference>
<dbReference type="GO" id="GO:0006950">
    <property type="term" value="P:response to stress"/>
    <property type="evidence" value="ECO:0007669"/>
    <property type="project" value="TreeGrafter"/>
</dbReference>
<dbReference type="EMBL" id="QCXQ01000002">
    <property type="protein sequence ID" value="PWG00396.1"/>
    <property type="molecule type" value="Genomic_DNA"/>
</dbReference>
<dbReference type="InterPro" id="IPR036390">
    <property type="entry name" value="WH_DNA-bd_sf"/>
</dbReference>
<gene>
    <name evidence="3" type="ORF">DCM90_05570</name>
</gene>
<evidence type="ECO:0000313" key="4">
    <source>
        <dbReference type="Proteomes" id="UP000245080"/>
    </source>
</evidence>
<dbReference type="Pfam" id="PF01047">
    <property type="entry name" value="MarR"/>
    <property type="match status" value="1"/>
</dbReference>
<dbReference type="GO" id="GO:0003677">
    <property type="term" value="F:DNA binding"/>
    <property type="evidence" value="ECO:0007669"/>
    <property type="project" value="UniProtKB-KW"/>
</dbReference>
<sequence>MTEKSNEVMQNMMRIINAIRKNGARHYHYQYSSQTRVLALIAQHQDITQSELSELLDIRPSSTSELLKKLESKGLVTRSADPNDGRVSHFTLTDAGQKIAKEFHGDAINDLTENLTQNLTSDEVDQLNHLLEKVLDGFETDDEDFNGWSSDDFRRTFNRHRGGHGFGFPHGDRPRGFFNPFQ</sequence>
<dbReference type="SMART" id="SM00347">
    <property type="entry name" value="HTH_MARR"/>
    <property type="match status" value="1"/>
</dbReference>
<dbReference type="InterPro" id="IPR000835">
    <property type="entry name" value="HTH_MarR-typ"/>
</dbReference>
<dbReference type="PROSITE" id="PS50995">
    <property type="entry name" value="HTH_MARR_2"/>
    <property type="match status" value="1"/>
</dbReference>
<feature type="domain" description="HTH marR-type" evidence="2">
    <location>
        <begin position="5"/>
        <end position="136"/>
    </location>
</feature>
<dbReference type="InterPro" id="IPR011991">
    <property type="entry name" value="ArsR-like_HTH"/>
</dbReference>
<name>A0A2V1N272_9LACO</name>